<dbReference type="PROSITE" id="PS51910">
    <property type="entry name" value="GH18_2"/>
    <property type="match status" value="1"/>
</dbReference>
<dbReference type="PANTHER" id="PTHR46066">
    <property type="entry name" value="CHITINASE DOMAIN-CONTAINING PROTEIN 1 FAMILY MEMBER"/>
    <property type="match status" value="1"/>
</dbReference>
<dbReference type="Pfam" id="PF00704">
    <property type="entry name" value="Glyco_hydro_18"/>
    <property type="match status" value="1"/>
</dbReference>
<dbReference type="OrthoDB" id="10254444at2759"/>
<dbReference type="AlphaFoldDB" id="A0A196S7R3"/>
<keyword evidence="5" id="KW-1185">Reference proteome</keyword>
<dbReference type="SUPFAM" id="SSF51445">
    <property type="entry name" value="(Trans)glycosidases"/>
    <property type="match status" value="1"/>
</dbReference>
<evidence type="ECO:0000313" key="5">
    <source>
        <dbReference type="Proteomes" id="UP000078348"/>
    </source>
</evidence>
<dbReference type="Proteomes" id="UP000078348">
    <property type="component" value="Unassembled WGS sequence"/>
</dbReference>
<dbReference type="PANTHER" id="PTHR46066:SF2">
    <property type="entry name" value="CHITINASE DOMAIN-CONTAINING PROTEIN 1"/>
    <property type="match status" value="1"/>
</dbReference>
<dbReference type="Gene3D" id="3.10.50.10">
    <property type="match status" value="1"/>
</dbReference>
<reference evidence="4 5" key="1">
    <citation type="submission" date="2016-05" db="EMBL/GenBank/DDBJ databases">
        <title>Nuclear genome of Blastocystis sp. subtype 1 NandII.</title>
        <authorList>
            <person name="Gentekaki E."/>
            <person name="Curtis B."/>
            <person name="Stairs C."/>
            <person name="Eme L."/>
            <person name="Herman E."/>
            <person name="Klimes V."/>
            <person name="Arias M.C."/>
            <person name="Elias M."/>
            <person name="Hilliou F."/>
            <person name="Klute M."/>
            <person name="Malik S.-B."/>
            <person name="Pightling A."/>
            <person name="Rachubinski R."/>
            <person name="Salas D."/>
            <person name="Schlacht A."/>
            <person name="Suga H."/>
            <person name="Archibald J."/>
            <person name="Ball S.G."/>
            <person name="Clark G."/>
            <person name="Dacks J."/>
            <person name="Van Der Giezen M."/>
            <person name="Tsaousis A."/>
            <person name="Roger A."/>
        </authorList>
    </citation>
    <scope>NUCLEOTIDE SEQUENCE [LARGE SCALE GENOMIC DNA]</scope>
    <source>
        <strain evidence="5">ATCC 50177 / NandII</strain>
    </source>
</reference>
<dbReference type="STRING" id="478820.A0A196S7R3"/>
<evidence type="ECO:0000256" key="2">
    <source>
        <dbReference type="ARBA" id="ARBA00040976"/>
    </source>
</evidence>
<comment type="caution">
    <text evidence="4">The sequence shown here is derived from an EMBL/GenBank/DDBJ whole genome shotgun (WGS) entry which is preliminary data.</text>
</comment>
<proteinExistence type="inferred from homology"/>
<dbReference type="Gene3D" id="3.20.20.80">
    <property type="entry name" value="Glycosidases"/>
    <property type="match status" value="1"/>
</dbReference>
<dbReference type="GO" id="GO:0005975">
    <property type="term" value="P:carbohydrate metabolic process"/>
    <property type="evidence" value="ECO:0007669"/>
    <property type="project" value="InterPro"/>
</dbReference>
<dbReference type="InterPro" id="IPR001223">
    <property type="entry name" value="Glyco_hydro18_cat"/>
</dbReference>
<gene>
    <name evidence="4" type="ORF">AV274_5944</name>
</gene>
<sequence length="255" mass="29326">MIAGKQDIDEGWMREVRSHCVSKCPYIVPRIMWEADRFSPEDLADLKRLLADTAQQYQFDGFVFEFGFSSGILPLMMEIRSALEGKQIILVAHPEAATSIRDGDSFLSALNACVNYVVIMSYDYSVRRGKVGPNAPMRFFKESMRDFIHIASKSKQREMIAHMLMGIPFYGYDGMNAITGPVYIDVLKHYTVEMEYREKDEECAMRYVDEKAKLHTVYYPTLKFLAERIALAKKVKCGIAIWELGQGLDYFFDLL</sequence>
<name>A0A196S7R3_BLAHN</name>
<organism evidence="4 5">
    <name type="scientific">Blastocystis sp. subtype 1 (strain ATCC 50177 / NandII)</name>
    <dbReference type="NCBI Taxonomy" id="478820"/>
    <lineage>
        <taxon>Eukaryota</taxon>
        <taxon>Sar</taxon>
        <taxon>Stramenopiles</taxon>
        <taxon>Bigyra</taxon>
        <taxon>Opalozoa</taxon>
        <taxon>Opalinata</taxon>
        <taxon>Blastocystidae</taxon>
        <taxon>Blastocystis</taxon>
    </lineage>
</organism>
<dbReference type="InterPro" id="IPR017853">
    <property type="entry name" value="GH"/>
</dbReference>
<comment type="similarity">
    <text evidence="1">Belongs to the glycosyl hydrolase 18 family.</text>
</comment>
<protein>
    <recommendedName>
        <fullName evidence="2">Chitinase domain-containing protein 1</fullName>
    </recommendedName>
</protein>
<dbReference type="GO" id="GO:0012505">
    <property type="term" value="C:endomembrane system"/>
    <property type="evidence" value="ECO:0007669"/>
    <property type="project" value="TreeGrafter"/>
</dbReference>
<evidence type="ECO:0000256" key="1">
    <source>
        <dbReference type="ARBA" id="ARBA00009336"/>
    </source>
</evidence>
<accession>A0A196S7R3</accession>
<dbReference type="InterPro" id="IPR029070">
    <property type="entry name" value="Chitinase_insertion_sf"/>
</dbReference>
<dbReference type="GO" id="GO:0070492">
    <property type="term" value="F:oligosaccharide binding"/>
    <property type="evidence" value="ECO:0007669"/>
    <property type="project" value="TreeGrafter"/>
</dbReference>
<dbReference type="EMBL" id="LXWW01000546">
    <property type="protein sequence ID" value="OAO12406.1"/>
    <property type="molecule type" value="Genomic_DNA"/>
</dbReference>
<feature type="domain" description="GH18" evidence="3">
    <location>
        <begin position="1"/>
        <end position="255"/>
    </location>
</feature>
<evidence type="ECO:0000259" key="3">
    <source>
        <dbReference type="PROSITE" id="PS51910"/>
    </source>
</evidence>
<evidence type="ECO:0000313" key="4">
    <source>
        <dbReference type="EMBL" id="OAO12406.1"/>
    </source>
</evidence>